<dbReference type="AlphaFoldDB" id="A0A2M7R8E4"/>
<evidence type="ECO:0000259" key="11">
    <source>
        <dbReference type="Pfam" id="PF02767"/>
    </source>
</evidence>
<dbReference type="NCBIfam" id="TIGR00663">
    <property type="entry name" value="dnan"/>
    <property type="match status" value="1"/>
</dbReference>
<evidence type="ECO:0000256" key="7">
    <source>
        <dbReference type="ARBA" id="ARBA00022932"/>
    </source>
</evidence>
<dbReference type="PANTHER" id="PTHR30478:SF0">
    <property type="entry name" value="BETA SLIDING CLAMP"/>
    <property type="match status" value="1"/>
</dbReference>
<evidence type="ECO:0000259" key="10">
    <source>
        <dbReference type="Pfam" id="PF00712"/>
    </source>
</evidence>
<dbReference type="Pfam" id="PF02768">
    <property type="entry name" value="DNA_pol3_beta_3"/>
    <property type="match status" value="1"/>
</dbReference>
<dbReference type="InterPro" id="IPR046938">
    <property type="entry name" value="DNA_clamp_sf"/>
</dbReference>
<keyword evidence="6 9" id="KW-0235">DNA replication</keyword>
<evidence type="ECO:0000256" key="6">
    <source>
        <dbReference type="ARBA" id="ARBA00022705"/>
    </source>
</evidence>
<dbReference type="Pfam" id="PF00712">
    <property type="entry name" value="DNA_pol3_beta"/>
    <property type="match status" value="1"/>
</dbReference>
<dbReference type="InterPro" id="IPR022635">
    <property type="entry name" value="DNA_polIII_beta_C"/>
</dbReference>
<dbReference type="SMART" id="SM00480">
    <property type="entry name" value="POL3Bc"/>
    <property type="match status" value="1"/>
</dbReference>
<evidence type="ECO:0000256" key="1">
    <source>
        <dbReference type="ARBA" id="ARBA00004496"/>
    </source>
</evidence>
<keyword evidence="3 9" id="KW-0963">Cytoplasm</keyword>
<dbReference type="InterPro" id="IPR022637">
    <property type="entry name" value="DNA_polIII_beta_cen"/>
</dbReference>
<feature type="domain" description="DNA polymerase III beta sliding clamp C-terminal" evidence="12">
    <location>
        <begin position="254"/>
        <end position="373"/>
    </location>
</feature>
<dbReference type="Proteomes" id="UP000230055">
    <property type="component" value="Unassembled WGS sequence"/>
</dbReference>
<proteinExistence type="inferred from homology"/>
<keyword evidence="5 9" id="KW-0548">Nucleotidyltransferase</keyword>
<keyword evidence="8" id="KW-0238">DNA-binding</keyword>
<evidence type="ECO:0000256" key="5">
    <source>
        <dbReference type="ARBA" id="ARBA00022695"/>
    </source>
</evidence>
<dbReference type="CDD" id="cd00140">
    <property type="entry name" value="beta_clamp"/>
    <property type="match status" value="1"/>
</dbReference>
<keyword evidence="7 9" id="KW-0239">DNA-directed DNA polymerase</keyword>
<evidence type="ECO:0000313" key="14">
    <source>
        <dbReference type="Proteomes" id="UP000230055"/>
    </source>
</evidence>
<dbReference type="GO" id="GO:0003677">
    <property type="term" value="F:DNA binding"/>
    <property type="evidence" value="ECO:0007669"/>
    <property type="project" value="UniProtKB-UniRule"/>
</dbReference>
<evidence type="ECO:0000256" key="3">
    <source>
        <dbReference type="ARBA" id="ARBA00022490"/>
    </source>
</evidence>
<keyword evidence="4 9" id="KW-0808">Transferase</keyword>
<sequence>MIIKILQNKLKEGLNIIERITIKSLTLPILNNILIKTEKNFLSLSSTNLEIGIKWWNLAKIEKEGAIVIPSKILSDFIGFLEGGPIKLEVKDQTLTIETEKYNTKIKGLSPEEFPIIPQVSPNEPINLERRLFCDGLKQIVQIPILSSARPEISGVYLAFQKNLVKMVATDSFRLGEKKIFLKKPLPIQKEYSCILPQRTAKEIINIFGEKEGECKMFLSPNQILFESQMVETPHPEIQIVSKLIEGEYPDYQTILPQKFATEIVLNKNEFLNHLRAASIFASKINEIKLKTDGKRGLVEISSQNPDLGEYRSTIFAKIKGKEIGVSFNFRFLIDGLLSIPSPEVSFELNSEEEATILRGVDDQSYLYLAMPIKPS</sequence>
<feature type="domain" description="DNA polymerase III beta sliding clamp central" evidence="11">
    <location>
        <begin position="148"/>
        <end position="251"/>
    </location>
</feature>
<dbReference type="InterPro" id="IPR001001">
    <property type="entry name" value="DNA_polIII_beta"/>
</dbReference>
<organism evidence="13 14">
    <name type="scientific">Candidatus Nealsonbacteria bacterium CG_4_10_14_0_8_um_filter_35_10</name>
    <dbReference type="NCBI Taxonomy" id="1974683"/>
    <lineage>
        <taxon>Bacteria</taxon>
        <taxon>Candidatus Nealsoniibacteriota</taxon>
    </lineage>
</organism>
<evidence type="ECO:0000256" key="8">
    <source>
        <dbReference type="ARBA" id="ARBA00023125"/>
    </source>
</evidence>
<comment type="similarity">
    <text evidence="2 9">Belongs to the beta sliding clamp family.</text>
</comment>
<dbReference type="Gene3D" id="3.70.10.10">
    <property type="match status" value="1"/>
</dbReference>
<feature type="domain" description="DNA polymerase III beta sliding clamp N-terminal" evidence="10">
    <location>
        <begin position="3"/>
        <end position="118"/>
    </location>
</feature>
<dbReference type="EMBL" id="PFLX01000034">
    <property type="protein sequence ID" value="PIY90848.1"/>
    <property type="molecule type" value="Genomic_DNA"/>
</dbReference>
<protein>
    <recommendedName>
        <fullName evidence="9">Beta sliding clamp</fullName>
    </recommendedName>
</protein>
<dbReference type="GO" id="GO:0009360">
    <property type="term" value="C:DNA polymerase III complex"/>
    <property type="evidence" value="ECO:0007669"/>
    <property type="project" value="InterPro"/>
</dbReference>
<accession>A0A2M7R8E4</accession>
<comment type="subunit">
    <text evidence="9">Forms a ring-shaped head-to-tail homodimer around DNA.</text>
</comment>
<evidence type="ECO:0000256" key="9">
    <source>
        <dbReference type="PIRNR" id="PIRNR000804"/>
    </source>
</evidence>
<dbReference type="GO" id="GO:0003887">
    <property type="term" value="F:DNA-directed DNA polymerase activity"/>
    <property type="evidence" value="ECO:0007669"/>
    <property type="project" value="UniProtKB-UniRule"/>
</dbReference>
<dbReference type="Pfam" id="PF02767">
    <property type="entry name" value="DNA_pol3_beta_2"/>
    <property type="match status" value="1"/>
</dbReference>
<evidence type="ECO:0000259" key="12">
    <source>
        <dbReference type="Pfam" id="PF02768"/>
    </source>
</evidence>
<comment type="caution">
    <text evidence="13">The sequence shown here is derived from an EMBL/GenBank/DDBJ whole genome shotgun (WGS) entry which is preliminary data.</text>
</comment>
<dbReference type="PIRSF" id="PIRSF000804">
    <property type="entry name" value="DNA_pol_III_b"/>
    <property type="match status" value="1"/>
</dbReference>
<reference evidence="14" key="1">
    <citation type="submission" date="2017-09" db="EMBL/GenBank/DDBJ databases">
        <title>Depth-based differentiation of microbial function through sediment-hosted aquifers and enrichment of novel symbionts in the deep terrestrial subsurface.</title>
        <authorList>
            <person name="Probst A.J."/>
            <person name="Ladd B."/>
            <person name="Jarett J.K."/>
            <person name="Geller-Mcgrath D.E."/>
            <person name="Sieber C.M.K."/>
            <person name="Emerson J.B."/>
            <person name="Anantharaman K."/>
            <person name="Thomas B.C."/>
            <person name="Malmstrom R."/>
            <person name="Stieglmeier M."/>
            <person name="Klingl A."/>
            <person name="Woyke T."/>
            <person name="Ryan C.M."/>
            <person name="Banfield J.F."/>
        </authorList>
    </citation>
    <scope>NUCLEOTIDE SEQUENCE [LARGE SCALE GENOMIC DNA]</scope>
</reference>
<dbReference type="PANTHER" id="PTHR30478">
    <property type="entry name" value="DNA POLYMERASE III SUBUNIT BETA"/>
    <property type="match status" value="1"/>
</dbReference>
<dbReference type="InterPro" id="IPR022634">
    <property type="entry name" value="DNA_polIII_beta_N"/>
</dbReference>
<comment type="function">
    <text evidence="9">Confers DNA tethering and processivity to DNA polymerases and other proteins. Acts as a clamp, forming a ring around DNA (a reaction catalyzed by the clamp-loading complex) which diffuses in an ATP-independent manner freely and bidirectionally along dsDNA. Initially characterized for its ability to contact the catalytic subunit of DNA polymerase III (Pol III), a complex, multichain enzyme responsible for most of the replicative synthesis in bacteria; Pol III exhibits 3'-5' exonuclease proofreading activity. The beta chain is required for initiation of replication as well as for processivity of DNA replication.</text>
</comment>
<evidence type="ECO:0000313" key="13">
    <source>
        <dbReference type="EMBL" id="PIY90848.1"/>
    </source>
</evidence>
<dbReference type="GO" id="GO:0006271">
    <property type="term" value="P:DNA strand elongation involved in DNA replication"/>
    <property type="evidence" value="ECO:0007669"/>
    <property type="project" value="TreeGrafter"/>
</dbReference>
<evidence type="ECO:0000256" key="2">
    <source>
        <dbReference type="ARBA" id="ARBA00010752"/>
    </source>
</evidence>
<dbReference type="GO" id="GO:0008408">
    <property type="term" value="F:3'-5' exonuclease activity"/>
    <property type="evidence" value="ECO:0007669"/>
    <property type="project" value="InterPro"/>
</dbReference>
<comment type="subcellular location">
    <subcellularLocation>
        <location evidence="1 9">Cytoplasm</location>
    </subcellularLocation>
</comment>
<evidence type="ECO:0000256" key="4">
    <source>
        <dbReference type="ARBA" id="ARBA00022679"/>
    </source>
</evidence>
<dbReference type="GO" id="GO:0005737">
    <property type="term" value="C:cytoplasm"/>
    <property type="evidence" value="ECO:0007669"/>
    <property type="project" value="UniProtKB-SubCell"/>
</dbReference>
<dbReference type="Gene3D" id="3.10.150.10">
    <property type="entry name" value="DNA Polymerase III, subunit A, domain 2"/>
    <property type="match status" value="1"/>
</dbReference>
<name>A0A2M7R8E4_9BACT</name>
<gene>
    <name evidence="13" type="primary">dnaN</name>
    <name evidence="13" type="ORF">COY72_01285</name>
</gene>
<dbReference type="SUPFAM" id="SSF55979">
    <property type="entry name" value="DNA clamp"/>
    <property type="match status" value="3"/>
</dbReference>